<name>A0A7J6G079_CANSA</name>
<evidence type="ECO:0000313" key="1">
    <source>
        <dbReference type="EMBL" id="KAF4376247.1"/>
    </source>
</evidence>
<protein>
    <submittedName>
        <fullName evidence="1">Uncharacterized protein</fullName>
    </submittedName>
</protein>
<dbReference type="EMBL" id="JAATIP010000086">
    <property type="protein sequence ID" value="KAF4376247.1"/>
    <property type="molecule type" value="Genomic_DNA"/>
</dbReference>
<organism evidence="1 2">
    <name type="scientific">Cannabis sativa</name>
    <name type="common">Hemp</name>
    <name type="synonym">Marijuana</name>
    <dbReference type="NCBI Taxonomy" id="3483"/>
    <lineage>
        <taxon>Eukaryota</taxon>
        <taxon>Viridiplantae</taxon>
        <taxon>Streptophyta</taxon>
        <taxon>Embryophyta</taxon>
        <taxon>Tracheophyta</taxon>
        <taxon>Spermatophyta</taxon>
        <taxon>Magnoliopsida</taxon>
        <taxon>eudicotyledons</taxon>
        <taxon>Gunneridae</taxon>
        <taxon>Pentapetalae</taxon>
        <taxon>rosids</taxon>
        <taxon>fabids</taxon>
        <taxon>Rosales</taxon>
        <taxon>Cannabaceae</taxon>
        <taxon>Cannabis</taxon>
    </lineage>
</organism>
<reference evidence="1 2" key="1">
    <citation type="journal article" date="2020" name="bioRxiv">
        <title>Sequence and annotation of 42 cannabis genomes reveals extensive copy number variation in cannabinoid synthesis and pathogen resistance genes.</title>
        <authorList>
            <person name="Mckernan K.J."/>
            <person name="Helbert Y."/>
            <person name="Kane L.T."/>
            <person name="Ebling H."/>
            <person name="Zhang L."/>
            <person name="Liu B."/>
            <person name="Eaton Z."/>
            <person name="Mclaughlin S."/>
            <person name="Kingan S."/>
            <person name="Baybayan P."/>
            <person name="Concepcion G."/>
            <person name="Jordan M."/>
            <person name="Riva A."/>
            <person name="Barbazuk W."/>
            <person name="Harkins T."/>
        </authorList>
    </citation>
    <scope>NUCLEOTIDE SEQUENCE [LARGE SCALE GENOMIC DNA]</scope>
    <source>
        <strain evidence="2">cv. Jamaican Lion 4</strain>
        <tissue evidence="1">Leaf</tissue>
    </source>
</reference>
<comment type="caution">
    <text evidence="1">The sequence shown here is derived from an EMBL/GenBank/DDBJ whole genome shotgun (WGS) entry which is preliminary data.</text>
</comment>
<gene>
    <name evidence="1" type="ORF">F8388_018916</name>
</gene>
<sequence>MFTVSTLRILCKDYNFEMGKSVYSVTLACVAITKVIGNKIVNDLRTWFSILCNLEAEITEVDFYIDSRNGSCQANLFFSDVPLLQGSTFDLVGGASPEMVSLATSGGFSRPTTTVQVSNPRHHLQATPRHPPSSSPSRAAVFSSLRLQEWRVPPFKNLEKRQKSLSFFVTYKSLIVGSPLLRSLNLRQESLKEEDY</sequence>
<dbReference type="AlphaFoldDB" id="A0A7J6G079"/>
<dbReference type="Proteomes" id="UP000525078">
    <property type="component" value="Unassembled WGS sequence"/>
</dbReference>
<evidence type="ECO:0000313" key="2">
    <source>
        <dbReference type="Proteomes" id="UP000525078"/>
    </source>
</evidence>
<accession>A0A7J6G079</accession>
<proteinExistence type="predicted"/>